<evidence type="ECO:0000313" key="8">
    <source>
        <dbReference type="EMBL" id="MDA0160265.1"/>
    </source>
</evidence>
<dbReference type="EMBL" id="JAPDOD010000005">
    <property type="protein sequence ID" value="MDA0160265.1"/>
    <property type="molecule type" value="Genomic_DNA"/>
</dbReference>
<accession>A0A9X3MSB0</accession>
<evidence type="ECO:0000256" key="6">
    <source>
        <dbReference type="ARBA" id="ARBA00023004"/>
    </source>
</evidence>
<dbReference type="Pfam" id="PF00775">
    <property type="entry name" value="Dioxygenase_C"/>
    <property type="match status" value="1"/>
</dbReference>
<dbReference type="Gene3D" id="2.60.130.10">
    <property type="entry name" value="Aromatic compound dioxygenase"/>
    <property type="match status" value="1"/>
</dbReference>
<protein>
    <submittedName>
        <fullName evidence="8">Intradiol ring-cleavage dioxygenase</fullName>
    </submittedName>
</protein>
<dbReference type="PANTHER" id="PTHR33711">
    <property type="entry name" value="DIOXYGENASE, PUTATIVE (AFU_ORTHOLOGUE AFUA_2G02910)-RELATED"/>
    <property type="match status" value="1"/>
</dbReference>
<name>A0A9X3MSB0_9ACTN</name>
<evidence type="ECO:0000256" key="1">
    <source>
        <dbReference type="ARBA" id="ARBA00001965"/>
    </source>
</evidence>
<evidence type="ECO:0000259" key="7">
    <source>
        <dbReference type="PROSITE" id="PS00083"/>
    </source>
</evidence>
<keyword evidence="3" id="KW-0479">Metal-binding</keyword>
<comment type="cofactor">
    <cofactor evidence="1">
        <name>Fe(3+)</name>
        <dbReference type="ChEBI" id="CHEBI:29034"/>
    </cofactor>
</comment>
<evidence type="ECO:0000256" key="4">
    <source>
        <dbReference type="ARBA" id="ARBA00022964"/>
    </source>
</evidence>
<evidence type="ECO:0000256" key="5">
    <source>
        <dbReference type="ARBA" id="ARBA00023002"/>
    </source>
</evidence>
<dbReference type="InterPro" id="IPR050770">
    <property type="entry name" value="Intradiol_RC_Dioxygenase"/>
</dbReference>
<keyword evidence="5" id="KW-0560">Oxidoreductase</keyword>
<reference evidence="8" key="1">
    <citation type="submission" date="2022-10" db="EMBL/GenBank/DDBJ databases">
        <title>The WGS of Solirubrobacter ginsenosidimutans DSM 21036.</title>
        <authorList>
            <person name="Jiang Z."/>
        </authorList>
    </citation>
    <scope>NUCLEOTIDE SEQUENCE</scope>
    <source>
        <strain evidence="8">DSM 21036</strain>
    </source>
</reference>
<dbReference type="PROSITE" id="PS00083">
    <property type="entry name" value="INTRADIOL_DIOXYGENAS"/>
    <property type="match status" value="1"/>
</dbReference>
<dbReference type="CDD" id="cd03461">
    <property type="entry name" value="1_2-HQD"/>
    <property type="match status" value="1"/>
</dbReference>
<proteinExistence type="inferred from homology"/>
<evidence type="ECO:0000256" key="2">
    <source>
        <dbReference type="ARBA" id="ARBA00007825"/>
    </source>
</evidence>
<gene>
    <name evidence="8" type="ORF">OM076_08320</name>
</gene>
<comment type="similarity">
    <text evidence="2">Belongs to the intradiol ring-cleavage dioxygenase family.</text>
</comment>
<dbReference type="InterPro" id="IPR007535">
    <property type="entry name" value="Catechol_dOase_N"/>
</dbReference>
<dbReference type="SUPFAM" id="SSF49482">
    <property type="entry name" value="Aromatic compound dioxygenase"/>
    <property type="match status" value="1"/>
</dbReference>
<dbReference type="Proteomes" id="UP001149140">
    <property type="component" value="Unassembled WGS sequence"/>
</dbReference>
<dbReference type="GO" id="GO:0018576">
    <property type="term" value="F:catechol 1,2-dioxygenase activity"/>
    <property type="evidence" value="ECO:0007669"/>
    <property type="project" value="InterPro"/>
</dbReference>
<organism evidence="8 9">
    <name type="scientific">Solirubrobacter ginsenosidimutans</name>
    <dbReference type="NCBI Taxonomy" id="490573"/>
    <lineage>
        <taxon>Bacteria</taxon>
        <taxon>Bacillati</taxon>
        <taxon>Actinomycetota</taxon>
        <taxon>Thermoleophilia</taxon>
        <taxon>Solirubrobacterales</taxon>
        <taxon>Solirubrobacteraceae</taxon>
        <taxon>Solirubrobacter</taxon>
    </lineage>
</organism>
<dbReference type="GO" id="GO:0009712">
    <property type="term" value="P:catechol-containing compound metabolic process"/>
    <property type="evidence" value="ECO:0007669"/>
    <property type="project" value="InterPro"/>
</dbReference>
<keyword evidence="9" id="KW-1185">Reference proteome</keyword>
<dbReference type="GO" id="GO:0008199">
    <property type="term" value="F:ferric iron binding"/>
    <property type="evidence" value="ECO:0007669"/>
    <property type="project" value="InterPro"/>
</dbReference>
<dbReference type="RefSeq" id="WP_270039039.1">
    <property type="nucleotide sequence ID" value="NZ_JAPDOD010000005.1"/>
</dbReference>
<evidence type="ECO:0000313" key="9">
    <source>
        <dbReference type="Proteomes" id="UP001149140"/>
    </source>
</evidence>
<dbReference type="PANTHER" id="PTHR33711:SF7">
    <property type="entry name" value="INTRADIOL RING-CLEAVAGE DIOXYGENASES DOMAIN-CONTAINING PROTEIN-RELATED"/>
    <property type="match status" value="1"/>
</dbReference>
<keyword evidence="6" id="KW-0408">Iron</keyword>
<dbReference type="AlphaFoldDB" id="A0A9X3MSB0"/>
<dbReference type="InterPro" id="IPR039390">
    <property type="entry name" value="1_2-HQD/HQD"/>
</dbReference>
<dbReference type="InterPro" id="IPR015889">
    <property type="entry name" value="Intradiol_dOase_core"/>
</dbReference>
<dbReference type="Pfam" id="PF04444">
    <property type="entry name" value="Dioxygenase_N"/>
    <property type="match status" value="1"/>
</dbReference>
<sequence length="273" mass="29996">MSTRNLADEDLTNAVLASFAGAGSERFKTIAESLVRHLHAFATEVQLTEEEWFAGIDFLTRTGHITDDKRQEFVLLSDVLGLSMLVVGMNNRRPPKATESTVFGPFFVEHSPAFENGDNIAEDFSGEPCFVSGRVVGVEGEPVAGARVEIWQADDAGFYDVQNGEEPNGRGHLFTDEEGRFSFWSVKPEAYPIPADGPVGELLDAGGRGPMRPAHIHFMVTAEGYQRLITHVFVEGDEYLDSDAVFGVRSALIAPFVRDGDHWTASYDLVLAR</sequence>
<dbReference type="InterPro" id="IPR000627">
    <property type="entry name" value="Intradiol_dOase_C"/>
</dbReference>
<keyword evidence="4 8" id="KW-0223">Dioxygenase</keyword>
<evidence type="ECO:0000256" key="3">
    <source>
        <dbReference type="ARBA" id="ARBA00022723"/>
    </source>
</evidence>
<feature type="domain" description="Intradiol ring-cleavage dioxygenases" evidence="7">
    <location>
        <begin position="131"/>
        <end position="159"/>
    </location>
</feature>
<comment type="caution">
    <text evidence="8">The sequence shown here is derived from an EMBL/GenBank/DDBJ whole genome shotgun (WGS) entry which is preliminary data.</text>
</comment>